<evidence type="ECO:0000313" key="2">
    <source>
        <dbReference type="EMBL" id="KKS07551.1"/>
    </source>
</evidence>
<organism evidence="2 3">
    <name type="scientific">candidate division WWE3 bacterium GW2011_GWE1_41_27</name>
    <dbReference type="NCBI Taxonomy" id="1619131"/>
    <lineage>
        <taxon>Bacteria</taxon>
        <taxon>Katanobacteria</taxon>
    </lineage>
</organism>
<feature type="transmembrane region" description="Helical" evidence="1">
    <location>
        <begin position="16"/>
        <end position="37"/>
    </location>
</feature>
<sequence>MDPVNTESKLRHKLKVSYWLMVINLIIFVPILRLSYLEANKNQEKIRHMSDQISRLTGKNEVCSKNEATRKDEAKEIEARDIEEKSTCVSNEPWNVYTDTTQKFEISYPTGKFIRFLCPGEGFLLEPRKTWPGINNDLRIMIEGCGRDRRYAVEILTNKVPYEIQETQTYYNIDRQTIILDGGTKAEKLIGTLDMELLVKSEPPDSYYFGVGVPEHFTRIYFQRDSTYYFISFELDDEKLIDSVLSTLRFIE</sequence>
<keyword evidence="1" id="KW-0812">Transmembrane</keyword>
<dbReference type="EMBL" id="LCBF01000005">
    <property type="protein sequence ID" value="KKS07551.1"/>
    <property type="molecule type" value="Genomic_DNA"/>
</dbReference>
<keyword evidence="1" id="KW-1133">Transmembrane helix</keyword>
<dbReference type="AlphaFoldDB" id="A0A0G0YD88"/>
<evidence type="ECO:0000313" key="3">
    <source>
        <dbReference type="Proteomes" id="UP000034544"/>
    </source>
</evidence>
<keyword evidence="1" id="KW-0472">Membrane</keyword>
<gene>
    <name evidence="2" type="ORF">UU59_C0005G0006</name>
</gene>
<proteinExistence type="predicted"/>
<protein>
    <submittedName>
        <fullName evidence="2">Uncharacterized protein</fullName>
    </submittedName>
</protein>
<reference evidence="2 3" key="1">
    <citation type="journal article" date="2015" name="Nature">
        <title>rRNA introns, odd ribosomes, and small enigmatic genomes across a large radiation of phyla.</title>
        <authorList>
            <person name="Brown C.T."/>
            <person name="Hug L.A."/>
            <person name="Thomas B.C."/>
            <person name="Sharon I."/>
            <person name="Castelle C.J."/>
            <person name="Singh A."/>
            <person name="Wilkins M.J."/>
            <person name="Williams K.H."/>
            <person name="Banfield J.F."/>
        </authorList>
    </citation>
    <scope>NUCLEOTIDE SEQUENCE [LARGE SCALE GENOMIC DNA]</scope>
</reference>
<comment type="caution">
    <text evidence="2">The sequence shown here is derived from an EMBL/GenBank/DDBJ whole genome shotgun (WGS) entry which is preliminary data.</text>
</comment>
<evidence type="ECO:0000256" key="1">
    <source>
        <dbReference type="SAM" id="Phobius"/>
    </source>
</evidence>
<dbReference type="Proteomes" id="UP000034544">
    <property type="component" value="Unassembled WGS sequence"/>
</dbReference>
<accession>A0A0G0YD88</accession>
<name>A0A0G0YD88_UNCKA</name>